<dbReference type="AlphaFoldDB" id="A0A0E9XVE2"/>
<sequence>MCKITNMIRMVLTEHFNADGTITTGN</sequence>
<protein>
    <submittedName>
        <fullName evidence="1">Uncharacterized protein</fullName>
    </submittedName>
</protein>
<organism evidence="1">
    <name type="scientific">Anguilla anguilla</name>
    <name type="common">European freshwater eel</name>
    <name type="synonym">Muraena anguilla</name>
    <dbReference type="NCBI Taxonomy" id="7936"/>
    <lineage>
        <taxon>Eukaryota</taxon>
        <taxon>Metazoa</taxon>
        <taxon>Chordata</taxon>
        <taxon>Craniata</taxon>
        <taxon>Vertebrata</taxon>
        <taxon>Euteleostomi</taxon>
        <taxon>Actinopterygii</taxon>
        <taxon>Neopterygii</taxon>
        <taxon>Teleostei</taxon>
        <taxon>Anguilliformes</taxon>
        <taxon>Anguillidae</taxon>
        <taxon>Anguilla</taxon>
    </lineage>
</organism>
<name>A0A0E9XVE2_ANGAN</name>
<reference evidence="1" key="2">
    <citation type="journal article" date="2015" name="Fish Shellfish Immunol.">
        <title>Early steps in the European eel (Anguilla anguilla)-Vibrio vulnificus interaction in the gills: Role of the RtxA13 toxin.</title>
        <authorList>
            <person name="Callol A."/>
            <person name="Pajuelo D."/>
            <person name="Ebbesson L."/>
            <person name="Teles M."/>
            <person name="MacKenzie S."/>
            <person name="Amaro C."/>
        </authorList>
    </citation>
    <scope>NUCLEOTIDE SEQUENCE</scope>
</reference>
<evidence type="ECO:0000313" key="1">
    <source>
        <dbReference type="EMBL" id="JAI05806.1"/>
    </source>
</evidence>
<dbReference type="EMBL" id="GBXM01002772">
    <property type="protein sequence ID" value="JAI05806.1"/>
    <property type="molecule type" value="Transcribed_RNA"/>
</dbReference>
<proteinExistence type="predicted"/>
<reference evidence="1" key="1">
    <citation type="submission" date="2014-11" db="EMBL/GenBank/DDBJ databases">
        <authorList>
            <person name="Amaro Gonzalez C."/>
        </authorList>
    </citation>
    <scope>NUCLEOTIDE SEQUENCE</scope>
</reference>
<accession>A0A0E9XVE2</accession>